<proteinExistence type="predicted"/>
<dbReference type="EMBL" id="JAUUCC010000033">
    <property type="protein sequence ID" value="MEE2051744.1"/>
    <property type="molecule type" value="Genomic_DNA"/>
</dbReference>
<reference evidence="1 2" key="1">
    <citation type="submission" date="2023-07" db="EMBL/GenBank/DDBJ databases">
        <authorList>
            <person name="Girao M."/>
            <person name="Carvalho M.F."/>
        </authorList>
    </citation>
    <scope>NUCLEOTIDE SEQUENCE [LARGE SCALE GENOMIC DNA]</scope>
    <source>
        <strain evidence="1 2">66/93</strain>
    </source>
</reference>
<organism evidence="1 2">
    <name type="scientific">Nocardiopsis tropica</name>
    <dbReference type="NCBI Taxonomy" id="109330"/>
    <lineage>
        <taxon>Bacteria</taxon>
        <taxon>Bacillati</taxon>
        <taxon>Actinomycetota</taxon>
        <taxon>Actinomycetes</taxon>
        <taxon>Streptosporangiales</taxon>
        <taxon>Nocardiopsidaceae</taxon>
        <taxon>Nocardiopsis</taxon>
    </lineage>
</organism>
<comment type="caution">
    <text evidence="1">The sequence shown here is derived from an EMBL/GenBank/DDBJ whole genome shotgun (WGS) entry which is preliminary data.</text>
</comment>
<accession>A0ABU7KR19</accession>
<sequence length="249" mass="27025">MSDPAESAADIRKRLSEIDDRRSEAIPEPWDLITGIVAARVIGAHGRQVAMVGAPDDPDEMATARFVAASRADVKWLVSLAEALMNETDRLSSYSQSLAGQLEALKAQVYDADQEKDQASKDADTWHLAYDTLCSDLAYEMGMDSPSIAGDHQVKARVKELVAESARSYSEGFEDMRAAAMRIPATIGTRDLQSMRVVYEQIRDVSLADTAPAPAPRDSHLAAEVRTLVKRYGGPAVAHEAARLAKEGP</sequence>
<dbReference type="Proteomes" id="UP001348641">
    <property type="component" value="Unassembled WGS sequence"/>
</dbReference>
<dbReference type="RefSeq" id="WP_330158807.1">
    <property type="nucleotide sequence ID" value="NZ_BAAAJA010000049.1"/>
</dbReference>
<name>A0ABU7KR19_9ACTN</name>
<gene>
    <name evidence="1" type="ORF">Q8A49_14685</name>
</gene>
<evidence type="ECO:0000313" key="1">
    <source>
        <dbReference type="EMBL" id="MEE2051744.1"/>
    </source>
</evidence>
<protein>
    <submittedName>
        <fullName evidence="1">Uncharacterized protein</fullName>
    </submittedName>
</protein>
<evidence type="ECO:0000313" key="2">
    <source>
        <dbReference type="Proteomes" id="UP001348641"/>
    </source>
</evidence>